<organism evidence="1 2">
    <name type="scientific">Acetobacter garciniae</name>
    <dbReference type="NCBI Taxonomy" id="2817435"/>
    <lineage>
        <taxon>Bacteria</taxon>
        <taxon>Pseudomonadati</taxon>
        <taxon>Pseudomonadota</taxon>
        <taxon>Alphaproteobacteria</taxon>
        <taxon>Acetobacterales</taxon>
        <taxon>Acetobacteraceae</taxon>
        <taxon>Acetobacter</taxon>
    </lineage>
</organism>
<name>A0A939KN62_9PROT</name>
<gene>
    <name evidence="1" type="ORF">J2D77_09240</name>
</gene>
<sequence>MVITWDEPKRLKTLNERGLDFADLTASFFLSSIVVPAKNDRLMAIGPFLDGTIAVVFIELGTEAISIISMRPASRKERKRYEEAEIS</sequence>
<protein>
    <submittedName>
        <fullName evidence="1">BrnT family toxin</fullName>
    </submittedName>
</protein>
<keyword evidence="2" id="KW-1185">Reference proteome</keyword>
<proteinExistence type="predicted"/>
<dbReference type="Pfam" id="PF04365">
    <property type="entry name" value="BrnT_toxin"/>
    <property type="match status" value="1"/>
</dbReference>
<dbReference type="AlphaFoldDB" id="A0A939KN62"/>
<evidence type="ECO:0000313" key="1">
    <source>
        <dbReference type="EMBL" id="MBO1325330.1"/>
    </source>
</evidence>
<accession>A0A939KN62</accession>
<reference evidence="1" key="1">
    <citation type="submission" date="2021-03" db="EMBL/GenBank/DDBJ databases">
        <title>The complete genome sequence of Acetobacter sp. TBRC 12339.</title>
        <authorList>
            <person name="Charoenyingcharoen P."/>
            <person name="Yukphan P."/>
        </authorList>
    </citation>
    <scope>NUCLEOTIDE SEQUENCE</scope>
    <source>
        <strain evidence="1">TBRC 12339</strain>
    </source>
</reference>
<dbReference type="InterPro" id="IPR038573">
    <property type="entry name" value="BrnT_sf"/>
</dbReference>
<dbReference type="Gene3D" id="3.10.450.530">
    <property type="entry name" value="Ribonuclease toxin, BrnT, of type II toxin-antitoxin system"/>
    <property type="match status" value="1"/>
</dbReference>
<dbReference type="Proteomes" id="UP000664073">
    <property type="component" value="Unassembled WGS sequence"/>
</dbReference>
<evidence type="ECO:0000313" key="2">
    <source>
        <dbReference type="Proteomes" id="UP000664073"/>
    </source>
</evidence>
<dbReference type="InterPro" id="IPR007460">
    <property type="entry name" value="BrnT_toxin"/>
</dbReference>
<comment type="caution">
    <text evidence="1">The sequence shown here is derived from an EMBL/GenBank/DDBJ whole genome shotgun (WGS) entry which is preliminary data.</text>
</comment>
<dbReference type="EMBL" id="JAFVMH010000004">
    <property type="protein sequence ID" value="MBO1325330.1"/>
    <property type="molecule type" value="Genomic_DNA"/>
</dbReference>